<gene>
    <name evidence="1" type="ORF">ABT39_MTgene1544</name>
</gene>
<protein>
    <submittedName>
        <fullName evidence="1">Uncharacterized protein</fullName>
    </submittedName>
</protein>
<accession>A0A117NG95</accession>
<reference evidence="1" key="1">
    <citation type="journal article" date="2015" name="Genome Biol. Evol.">
        <title>Organellar Genomes of White Spruce (Picea glauca): Assembly and Annotation.</title>
        <authorList>
            <person name="Jackman S.D."/>
            <person name="Warren R.L."/>
            <person name="Gibb E.A."/>
            <person name="Vandervalk B.P."/>
            <person name="Mohamadi H."/>
            <person name="Chu J."/>
            <person name="Raymond A."/>
            <person name="Pleasance S."/>
            <person name="Coope R."/>
            <person name="Wildung M.R."/>
            <person name="Ritland C.E."/>
            <person name="Bousquet J."/>
            <person name="Jones S.J."/>
            <person name="Bohlmann J."/>
            <person name="Birol I."/>
        </authorList>
    </citation>
    <scope>NUCLEOTIDE SEQUENCE [LARGE SCALE GENOMIC DNA]</scope>
    <source>
        <tissue evidence="1">Flushing bud</tissue>
    </source>
</reference>
<dbReference type="InterPro" id="IPR043502">
    <property type="entry name" value="DNA/RNA_pol_sf"/>
</dbReference>
<dbReference type="EMBL" id="LKAM01000011">
    <property type="protein sequence ID" value="KUM46443.1"/>
    <property type="molecule type" value="Genomic_DNA"/>
</dbReference>
<dbReference type="AlphaFoldDB" id="A0A117NG95"/>
<dbReference type="Gene3D" id="3.10.10.10">
    <property type="entry name" value="HIV Type 1 Reverse Transcriptase, subunit A, domain 1"/>
    <property type="match status" value="1"/>
</dbReference>
<sequence>MDRMLQEVTGSEMPYMLDGSPGYNQVLVVEDNKAETAFTTSWGTFAYIGMPFGSMNADATFHRAMLDFAFRGTKD</sequence>
<name>A0A117NG95_PICGL</name>
<dbReference type="PANTHER" id="PTHR24559">
    <property type="entry name" value="TRANSPOSON TY3-I GAG-POL POLYPROTEIN"/>
    <property type="match status" value="1"/>
</dbReference>
<dbReference type="InterPro" id="IPR053134">
    <property type="entry name" value="RNA-dir_DNA_polymerase"/>
</dbReference>
<dbReference type="SUPFAM" id="SSF56672">
    <property type="entry name" value="DNA/RNA polymerases"/>
    <property type="match status" value="1"/>
</dbReference>
<keyword evidence="1" id="KW-0496">Mitochondrion</keyword>
<dbReference type="PANTHER" id="PTHR24559:SF444">
    <property type="entry name" value="REVERSE TRANSCRIPTASE DOMAIN-CONTAINING PROTEIN"/>
    <property type="match status" value="1"/>
</dbReference>
<organism evidence="1">
    <name type="scientific">Picea glauca</name>
    <name type="common">White spruce</name>
    <name type="synonym">Pinus glauca</name>
    <dbReference type="NCBI Taxonomy" id="3330"/>
    <lineage>
        <taxon>Eukaryota</taxon>
        <taxon>Viridiplantae</taxon>
        <taxon>Streptophyta</taxon>
        <taxon>Embryophyta</taxon>
        <taxon>Tracheophyta</taxon>
        <taxon>Spermatophyta</taxon>
        <taxon>Pinopsida</taxon>
        <taxon>Pinidae</taxon>
        <taxon>Conifers I</taxon>
        <taxon>Pinales</taxon>
        <taxon>Pinaceae</taxon>
        <taxon>Picea</taxon>
    </lineage>
</organism>
<comment type="caution">
    <text evidence="1">The sequence shown here is derived from an EMBL/GenBank/DDBJ whole genome shotgun (WGS) entry which is preliminary data.</text>
</comment>
<proteinExistence type="predicted"/>
<evidence type="ECO:0000313" key="1">
    <source>
        <dbReference type="EMBL" id="KUM46443.1"/>
    </source>
</evidence>
<geneLocation type="mitochondrion" evidence="1"/>